<feature type="transmembrane region" description="Helical" evidence="25">
    <location>
        <begin position="358"/>
        <end position="381"/>
    </location>
</feature>
<dbReference type="GO" id="GO:0022857">
    <property type="term" value="F:transmembrane transporter activity"/>
    <property type="evidence" value="ECO:0007669"/>
    <property type="project" value="InterPro"/>
</dbReference>
<evidence type="ECO:0000256" key="20">
    <source>
        <dbReference type="ARBA" id="ARBA00044924"/>
    </source>
</evidence>
<proteinExistence type="inferred from homology"/>
<dbReference type="Gene3D" id="1.20.1250.20">
    <property type="entry name" value="MFS general substrate transporter like domains"/>
    <property type="match status" value="2"/>
</dbReference>
<comment type="catalytic activity">
    <reaction evidence="11">
        <text>L-alpha-aminoacyl-L-histidine(out) = L-alpha-aminoacyl-L-histidine(in)</text>
        <dbReference type="Rhea" id="RHEA:79375"/>
        <dbReference type="ChEBI" id="CHEBI:229967"/>
    </reaction>
</comment>
<comment type="similarity">
    <text evidence="2">Belongs to the major facilitator superfamily.</text>
</comment>
<feature type="transmembrane region" description="Helical" evidence="25">
    <location>
        <begin position="401"/>
        <end position="422"/>
    </location>
</feature>
<evidence type="ECO:0000256" key="6">
    <source>
        <dbReference type="ARBA" id="ARBA00023136"/>
    </source>
</evidence>
<comment type="function">
    <text evidence="23">Lysosomal dipeptide uniporter that selectively exports lysine, arginine or histidine-containing dipeptides with a net positive charge from the lysosome lumen into the cytosol. Could play a role in a specific type of protein O-glycosylation indirectly regulating macrophages migration and tissue invasion. Also essential for liver homeostasis.</text>
</comment>
<dbReference type="PIRSF" id="PIRSF002808">
    <property type="entry name" value="Hexose_phosphate_transp"/>
    <property type="match status" value="1"/>
</dbReference>
<name>A0A0W1SVU2_9EURY</name>
<dbReference type="InterPro" id="IPR011701">
    <property type="entry name" value="MFS"/>
</dbReference>
<dbReference type="Proteomes" id="UP000053157">
    <property type="component" value="Unassembled WGS sequence"/>
</dbReference>
<dbReference type="PANTHER" id="PTHR23512">
    <property type="entry name" value="MAJOR FACILITATOR SUPERFAMILY DOMAIN-CONTAINING PROTEIN 1"/>
    <property type="match status" value="1"/>
</dbReference>
<evidence type="ECO:0000256" key="3">
    <source>
        <dbReference type="ARBA" id="ARBA00022448"/>
    </source>
</evidence>
<feature type="transmembrane region" description="Helical" evidence="25">
    <location>
        <begin position="83"/>
        <end position="106"/>
    </location>
</feature>
<dbReference type="InterPro" id="IPR052187">
    <property type="entry name" value="MFSD1"/>
</dbReference>
<evidence type="ECO:0000256" key="25">
    <source>
        <dbReference type="SAM" id="Phobius"/>
    </source>
</evidence>
<evidence type="ECO:0000256" key="18">
    <source>
        <dbReference type="ARBA" id="ARBA00044912"/>
    </source>
</evidence>
<feature type="transmembrane region" description="Helical" evidence="25">
    <location>
        <begin position="267"/>
        <end position="287"/>
    </location>
</feature>
<comment type="subunit">
    <text evidence="24">Homodimer. Interacts with lysosomal protein GLMP (via lumenal domain); the interaction starts while both proteins are still in the endoplasmic reticulum and is required for stabilization of MFSD1 in lysosomes but has no direct effect on its targeting to lysosomes or transporter activity.</text>
</comment>
<comment type="catalytic activity">
    <reaction evidence="16">
        <text>L-lysyl-L-lysine(out) = L-lysyl-L-lysine(in)</text>
        <dbReference type="Rhea" id="RHEA:79403"/>
        <dbReference type="ChEBI" id="CHEBI:229956"/>
    </reaction>
</comment>
<dbReference type="InterPro" id="IPR036259">
    <property type="entry name" value="MFS_trans_sf"/>
</dbReference>
<comment type="catalytic activity">
    <reaction evidence="8">
        <text>L-lysyl-L-alanine(out) = L-lysyl-L-alanine(in)</text>
        <dbReference type="Rhea" id="RHEA:79399"/>
        <dbReference type="ChEBI" id="CHEBI:229954"/>
    </reaction>
</comment>
<evidence type="ECO:0000256" key="1">
    <source>
        <dbReference type="ARBA" id="ARBA00004155"/>
    </source>
</evidence>
<keyword evidence="3" id="KW-0813">Transport</keyword>
<feature type="transmembrane region" description="Helical" evidence="25">
    <location>
        <begin position="324"/>
        <end position="346"/>
    </location>
</feature>
<evidence type="ECO:0000256" key="11">
    <source>
        <dbReference type="ARBA" id="ARBA00044884"/>
    </source>
</evidence>
<dbReference type="RefSeq" id="WP_058570914.1">
    <property type="nucleotide sequence ID" value="NZ_LOPV01000041.1"/>
</dbReference>
<comment type="catalytic activity">
    <reaction evidence="20">
        <text>L-lysyl-glycine(out) = L-lysyl-glycine(in)</text>
        <dbReference type="Rhea" id="RHEA:79407"/>
        <dbReference type="ChEBI" id="CHEBI:191202"/>
    </reaction>
</comment>
<keyword evidence="5 25" id="KW-1133">Transmembrane helix</keyword>
<keyword evidence="6 25" id="KW-0472">Membrane</keyword>
<comment type="catalytic activity">
    <reaction evidence="12">
        <text>L-lysyl-L-alpha-amino acid(out) = L-lysyl-L-alpha-amino acid(in)</text>
        <dbReference type="Rhea" id="RHEA:79387"/>
        <dbReference type="ChEBI" id="CHEBI:229965"/>
    </reaction>
</comment>
<comment type="catalytic activity">
    <reaction evidence="10">
        <text>L-alpha-aminoacyl-L-arginine(out) = L-alpha-aminoacyl-L-arginine(in)</text>
        <dbReference type="Rhea" id="RHEA:79367"/>
        <dbReference type="ChEBI" id="CHEBI:229968"/>
    </reaction>
</comment>
<evidence type="ECO:0000256" key="9">
    <source>
        <dbReference type="ARBA" id="ARBA00044878"/>
    </source>
</evidence>
<evidence type="ECO:0000256" key="8">
    <source>
        <dbReference type="ARBA" id="ARBA00044876"/>
    </source>
</evidence>
<comment type="catalytic activity">
    <reaction evidence="13">
        <text>L-alpha-aminoacyl-L-lysine(out) = L-alpha-aminoacyl-L-lysine(in)</text>
        <dbReference type="Rhea" id="RHEA:79383"/>
        <dbReference type="ChEBI" id="CHEBI:229966"/>
    </reaction>
</comment>
<evidence type="ECO:0000256" key="7">
    <source>
        <dbReference type="ARBA" id="ARBA00023228"/>
    </source>
</evidence>
<keyword evidence="4 25" id="KW-0812">Transmembrane</keyword>
<evidence type="ECO:0000256" key="19">
    <source>
        <dbReference type="ARBA" id="ARBA00044919"/>
    </source>
</evidence>
<evidence type="ECO:0000256" key="12">
    <source>
        <dbReference type="ARBA" id="ARBA00044891"/>
    </source>
</evidence>
<dbReference type="PANTHER" id="PTHR23512:SF3">
    <property type="entry name" value="MAJOR FACILITATOR SUPERFAMILY DOMAIN-CONTAINING PROTEIN 1"/>
    <property type="match status" value="1"/>
</dbReference>
<evidence type="ECO:0000259" key="26">
    <source>
        <dbReference type="PROSITE" id="PS50850"/>
    </source>
</evidence>
<comment type="catalytic activity">
    <reaction evidence="14">
        <text>L-aspartyl-L-lysine(out) = L-aspartyl-L-lysine(in)</text>
        <dbReference type="Rhea" id="RHEA:79411"/>
        <dbReference type="ChEBI" id="CHEBI:229953"/>
    </reaction>
</comment>
<evidence type="ECO:0000256" key="4">
    <source>
        <dbReference type="ARBA" id="ARBA00022692"/>
    </source>
</evidence>
<dbReference type="OrthoDB" id="29061at2157"/>
<evidence type="ECO:0000256" key="17">
    <source>
        <dbReference type="ARBA" id="ARBA00044903"/>
    </source>
</evidence>
<comment type="caution">
    <text evidence="27">The sequence shown here is derived from an EMBL/GenBank/DDBJ whole genome shotgun (WGS) entry which is preliminary data.</text>
</comment>
<evidence type="ECO:0000313" key="27">
    <source>
        <dbReference type="EMBL" id="KTG30575.1"/>
    </source>
</evidence>
<evidence type="ECO:0000256" key="21">
    <source>
        <dbReference type="ARBA" id="ARBA00044985"/>
    </source>
</evidence>
<organism evidence="27 28">
    <name type="scientific">Haloferax profundi</name>
    <dbReference type="NCBI Taxonomy" id="1544718"/>
    <lineage>
        <taxon>Archaea</taxon>
        <taxon>Methanobacteriati</taxon>
        <taxon>Methanobacteriota</taxon>
        <taxon>Stenosarchaea group</taxon>
        <taxon>Halobacteria</taxon>
        <taxon>Halobacteriales</taxon>
        <taxon>Haloferacaceae</taxon>
        <taxon>Haloferax</taxon>
    </lineage>
</organism>
<feature type="domain" description="Major facilitator superfamily (MFS) profile" evidence="26">
    <location>
        <begin position="17"/>
        <end position="427"/>
    </location>
</feature>
<keyword evidence="7" id="KW-0458">Lysosome</keyword>
<comment type="catalytic activity">
    <reaction evidence="19">
        <text>L-alanyl-L-lysine(out) = L-alanyl-L-lysine(in)</text>
        <dbReference type="Rhea" id="RHEA:79415"/>
        <dbReference type="ChEBI" id="CHEBI:192470"/>
    </reaction>
</comment>
<evidence type="ECO:0000256" key="10">
    <source>
        <dbReference type="ARBA" id="ARBA00044881"/>
    </source>
</evidence>
<evidence type="ECO:0000256" key="24">
    <source>
        <dbReference type="ARBA" id="ARBA00046376"/>
    </source>
</evidence>
<evidence type="ECO:0000313" key="28">
    <source>
        <dbReference type="Proteomes" id="UP000053157"/>
    </source>
</evidence>
<reference evidence="27 28" key="1">
    <citation type="submission" date="2015-12" db="EMBL/GenBank/DDBJ databases">
        <title>Haloferax profundi sp. nov. isolated from the Discovery deep brine-seawater interface in the Red Sea.</title>
        <authorList>
            <person name="Zhang G."/>
            <person name="Stingl U."/>
            <person name="Rashid M."/>
        </authorList>
    </citation>
    <scope>NUCLEOTIDE SEQUENCE [LARGE SCALE GENOMIC DNA]</scope>
    <source>
        <strain evidence="27 28">SB29</strain>
    </source>
</reference>
<evidence type="ECO:0000256" key="5">
    <source>
        <dbReference type="ARBA" id="ARBA00022989"/>
    </source>
</evidence>
<evidence type="ECO:0000256" key="14">
    <source>
        <dbReference type="ARBA" id="ARBA00044898"/>
    </source>
</evidence>
<dbReference type="EMBL" id="LOPV01000041">
    <property type="protein sequence ID" value="KTG30575.1"/>
    <property type="molecule type" value="Genomic_DNA"/>
</dbReference>
<feature type="transmembrane region" description="Helical" evidence="25">
    <location>
        <begin position="142"/>
        <end position="164"/>
    </location>
</feature>
<feature type="transmembrane region" description="Helical" evidence="25">
    <location>
        <begin position="170"/>
        <end position="191"/>
    </location>
</feature>
<dbReference type="SUPFAM" id="SSF103473">
    <property type="entry name" value="MFS general substrate transporter"/>
    <property type="match status" value="1"/>
</dbReference>
<dbReference type="PROSITE" id="PS50850">
    <property type="entry name" value="MFS"/>
    <property type="match status" value="1"/>
</dbReference>
<evidence type="ECO:0000256" key="13">
    <source>
        <dbReference type="ARBA" id="ARBA00044893"/>
    </source>
</evidence>
<protein>
    <recommendedName>
        <fullName evidence="21">Lysosomal dipeptide transporter MFSD1</fullName>
    </recommendedName>
    <alternativeName>
        <fullName evidence="22">Major facilitator superfamily domain-containing protein 1</fullName>
    </alternativeName>
</protein>
<dbReference type="InterPro" id="IPR020846">
    <property type="entry name" value="MFS_dom"/>
</dbReference>
<comment type="subcellular location">
    <subcellularLocation>
        <location evidence="1">Lysosome membrane</location>
        <topology evidence="1">Multi-pass membrane protein</topology>
    </subcellularLocation>
</comment>
<dbReference type="AlphaFoldDB" id="A0A0W1SVU2"/>
<feature type="transmembrane region" description="Helical" evidence="25">
    <location>
        <begin position="232"/>
        <end position="255"/>
    </location>
</feature>
<sequence>MARFSIRAHPTRWRWVLWALLAVGFLLVSFHRVTTAVLADDLSRAFDTTGAELGMLHASFFYIYAALQLPSGILVDRVGSRRVAAAGLTVMSLGVFGFALAPTYALAFASRALLGLGGSVLYTATLRFLANWYRSDEFATMTGWTIAAAGMGGVLATTPLAIAIDSADWRSVLLAIGVGGVGLAVVTFFVVRDRPRDAGFQPLDGVQPPTTRIEFSTVVENTKRVLREGETWLMGTMLFLVLGTNFTVLGLWGVPYISDLYDVSVRTASLVVFAGNVAFLVGSPLMGTLSDRLGHRTELILLSCIVFTVAYSLIFLFVTPPLLVAGGLLFAALFVMGGAVIAFTVAKERHGATASATATGAINSMGYFGAAVFPAVMGYALDAYWTGETVAGARVYTPAGYRVAFGIATAAGVVAVVCAYLLHRRESRVESSPSGHPEPSD</sequence>
<evidence type="ECO:0000256" key="16">
    <source>
        <dbReference type="ARBA" id="ARBA00044900"/>
    </source>
</evidence>
<evidence type="ECO:0000256" key="15">
    <source>
        <dbReference type="ARBA" id="ARBA00044899"/>
    </source>
</evidence>
<dbReference type="Pfam" id="PF07690">
    <property type="entry name" value="MFS_1"/>
    <property type="match status" value="1"/>
</dbReference>
<comment type="catalytic activity">
    <reaction evidence="17">
        <text>L-arginyl-glycine(out) = L-arginyl-glycine(in)</text>
        <dbReference type="Rhea" id="RHEA:79391"/>
        <dbReference type="ChEBI" id="CHEBI:229955"/>
    </reaction>
</comment>
<comment type="catalytic activity">
    <reaction evidence="9">
        <text>L-histidyl-glycine(out) = L-histidyl-glycine(in)</text>
        <dbReference type="Rhea" id="RHEA:79395"/>
        <dbReference type="ChEBI" id="CHEBI:229957"/>
    </reaction>
</comment>
<evidence type="ECO:0000256" key="2">
    <source>
        <dbReference type="ARBA" id="ARBA00008335"/>
    </source>
</evidence>
<comment type="catalytic activity">
    <reaction evidence="18">
        <text>L-histidyl-L-alpha-amino acid(out) = L-histidyl-L-alpha-amino acid(in)</text>
        <dbReference type="Rhea" id="RHEA:79379"/>
        <dbReference type="ChEBI" id="CHEBI:229964"/>
    </reaction>
</comment>
<feature type="transmembrane region" description="Helical" evidence="25">
    <location>
        <begin position="299"/>
        <end position="318"/>
    </location>
</feature>
<comment type="catalytic activity">
    <reaction evidence="15">
        <text>L-arginyl-L-alpha-amino acid(out) = L-arginyl-L-alpha-amino acid(in)</text>
        <dbReference type="Rhea" id="RHEA:79371"/>
        <dbReference type="ChEBI" id="CHEBI:84315"/>
    </reaction>
</comment>
<feature type="transmembrane region" description="Helical" evidence="25">
    <location>
        <begin position="55"/>
        <end position="76"/>
    </location>
</feature>
<accession>A0A0W1SVU2</accession>
<evidence type="ECO:0000256" key="22">
    <source>
        <dbReference type="ARBA" id="ARBA00045018"/>
    </source>
</evidence>
<keyword evidence="28" id="KW-1185">Reference proteome</keyword>
<gene>
    <name evidence="27" type="ORF">AUR66_07375</name>
</gene>
<evidence type="ECO:0000256" key="23">
    <source>
        <dbReference type="ARBA" id="ARBA00045709"/>
    </source>
</evidence>
<feature type="transmembrane region" description="Helical" evidence="25">
    <location>
        <begin position="112"/>
        <end position="130"/>
    </location>
</feature>
<dbReference type="InterPro" id="IPR000849">
    <property type="entry name" value="Sugar_P_transporter"/>
</dbReference>
<dbReference type="GO" id="GO:0005765">
    <property type="term" value="C:lysosomal membrane"/>
    <property type="evidence" value="ECO:0007669"/>
    <property type="project" value="UniProtKB-SubCell"/>
</dbReference>